<sequence length="480" mass="50393">MTQALEIAQSRLLLPAGLDGAGLERAFGTLLGPGVDFGDLYFQHARRESWTVEDGIVRDGAHSIEQGVGVRAISGEKTGFAYADDINAEALLSAAGSARAIARSGAEQRVRSLVPAGARSLYPAEDPVDGMDNDAKVEALRRVDRLLRAADPRVKQVMVSLSGGVDTIFVARSDGVVAGDVRPLVRLNVQVIVEQGGRRESGYAGYGGRYSYAELLGDGQPEKFAREALRQALVNLEAVDAPAGVMPVVLGAGWPGVLLHEAVGHGLEGDFNRKGTSTYAGRIGQRVAAPGVTIVDDGTLDGRRGSLNVDDEGTPTRCTTLIEDGVLTGYMQDTLNARLMGVAPTGNGRRESFAHLVMPRMTNTYMLAGKDDPADMIRSVKKGLYAVNFGGGQVDITSGKYVFSATEAYLIEDGRVTAPLKGATLIGSGPETMQKVRMVGHDMALDDGVGTCGKDGQSVPVGVGQPSLLVEAITVGGTRA</sequence>
<comment type="similarity">
    <text evidence="1">Belongs to the peptidase U62 family.</text>
</comment>
<evidence type="ECO:0000256" key="1">
    <source>
        <dbReference type="ARBA" id="ARBA00005836"/>
    </source>
</evidence>
<dbReference type="InterPro" id="IPR051463">
    <property type="entry name" value="Peptidase_U62_metallo"/>
</dbReference>
<name>A0ABR8UEI6_9GAMM</name>
<proteinExistence type="inferred from homology"/>
<evidence type="ECO:0000259" key="7">
    <source>
        <dbReference type="Pfam" id="PF19290"/>
    </source>
</evidence>
<dbReference type="PIRSF" id="PIRSF004919">
    <property type="entry name" value="TldD"/>
    <property type="match status" value="1"/>
</dbReference>
<keyword evidence="3" id="KW-0378">Hydrolase</keyword>
<dbReference type="InterPro" id="IPR025502">
    <property type="entry name" value="TldD"/>
</dbReference>
<dbReference type="PANTHER" id="PTHR30624:SF4">
    <property type="entry name" value="METALLOPROTEASE TLDD"/>
    <property type="match status" value="1"/>
</dbReference>
<keyword evidence="4 8" id="KW-0482">Metalloprotease</keyword>
<dbReference type="Pfam" id="PF19290">
    <property type="entry name" value="PmbA_TldD_2nd"/>
    <property type="match status" value="1"/>
</dbReference>
<dbReference type="InterPro" id="IPR045569">
    <property type="entry name" value="Metalloprtase-TldD/E_C"/>
</dbReference>
<dbReference type="Pfam" id="PF19289">
    <property type="entry name" value="PmbA_TldD_3rd"/>
    <property type="match status" value="1"/>
</dbReference>
<reference evidence="8 9" key="1">
    <citation type="submission" date="2020-08" db="EMBL/GenBank/DDBJ databases">
        <title>A Genomic Blueprint of the Chicken Gut Microbiome.</title>
        <authorList>
            <person name="Gilroy R."/>
            <person name="Ravi A."/>
            <person name="Getino M."/>
            <person name="Pursley I."/>
            <person name="Horton D.L."/>
            <person name="Alikhan N.-F."/>
            <person name="Baker D."/>
            <person name="Gharbi K."/>
            <person name="Hall N."/>
            <person name="Watson M."/>
            <person name="Adriaenssens E.M."/>
            <person name="Foster-Nyarko E."/>
            <person name="Jarju S."/>
            <person name="Secka A."/>
            <person name="Antonio M."/>
            <person name="Oren A."/>
            <person name="Chaudhuri R."/>
            <person name="La Ragione R.M."/>
            <person name="Hildebrand F."/>
            <person name="Pallen M.J."/>
        </authorList>
    </citation>
    <scope>NUCLEOTIDE SEQUENCE [LARGE SCALE GENOMIC DNA]</scope>
    <source>
        <strain evidence="8 9">Sa2BVA3</strain>
    </source>
</reference>
<dbReference type="GO" id="GO:0008237">
    <property type="term" value="F:metallopeptidase activity"/>
    <property type="evidence" value="ECO:0007669"/>
    <property type="project" value="UniProtKB-KW"/>
</dbReference>
<evidence type="ECO:0000256" key="4">
    <source>
        <dbReference type="ARBA" id="ARBA00023049"/>
    </source>
</evidence>
<dbReference type="InterPro" id="IPR035068">
    <property type="entry name" value="TldD/PmbA_N"/>
</dbReference>
<dbReference type="Pfam" id="PF01523">
    <property type="entry name" value="PmbA_TldD_1st"/>
    <property type="match status" value="1"/>
</dbReference>
<evidence type="ECO:0000313" key="9">
    <source>
        <dbReference type="Proteomes" id="UP000647183"/>
    </source>
</evidence>
<gene>
    <name evidence="8" type="primary">tldD</name>
    <name evidence="8" type="ORF">H9645_00110</name>
</gene>
<evidence type="ECO:0000256" key="3">
    <source>
        <dbReference type="ARBA" id="ARBA00022801"/>
    </source>
</evidence>
<feature type="domain" description="Metalloprotease TldD/E N-terminal" evidence="5">
    <location>
        <begin position="39"/>
        <end position="102"/>
    </location>
</feature>
<evidence type="ECO:0000259" key="5">
    <source>
        <dbReference type="Pfam" id="PF01523"/>
    </source>
</evidence>
<evidence type="ECO:0000259" key="6">
    <source>
        <dbReference type="Pfam" id="PF19289"/>
    </source>
</evidence>
<dbReference type="NCBIfam" id="NF008006">
    <property type="entry name" value="PRK10735.1"/>
    <property type="match status" value="1"/>
</dbReference>
<keyword evidence="2" id="KW-0645">Protease</keyword>
<protein>
    <submittedName>
        <fullName evidence="8">Metalloprotease TldD</fullName>
    </submittedName>
</protein>
<dbReference type="Proteomes" id="UP000647183">
    <property type="component" value="Unassembled WGS sequence"/>
</dbReference>
<dbReference type="InterPro" id="IPR002510">
    <property type="entry name" value="Metalloprtase-TldD/E_N"/>
</dbReference>
<dbReference type="InterPro" id="IPR045570">
    <property type="entry name" value="Metalloprtase-TldD/E_cen_dom"/>
</dbReference>
<feature type="domain" description="Metalloprotease TldD/E C-terminal" evidence="6">
    <location>
        <begin position="244"/>
        <end position="477"/>
    </location>
</feature>
<evidence type="ECO:0000256" key="2">
    <source>
        <dbReference type="ARBA" id="ARBA00022670"/>
    </source>
</evidence>
<feature type="domain" description="Metalloprotease TldD/E central" evidence="7">
    <location>
        <begin position="127"/>
        <end position="236"/>
    </location>
</feature>
<dbReference type="PANTHER" id="PTHR30624">
    <property type="entry name" value="UNCHARACTERIZED PROTEIN TLDD AND PMBA"/>
    <property type="match status" value="1"/>
</dbReference>
<keyword evidence="9" id="KW-1185">Reference proteome</keyword>
<dbReference type="InterPro" id="IPR036059">
    <property type="entry name" value="TldD/PmbA_sf"/>
</dbReference>
<evidence type="ECO:0000313" key="8">
    <source>
        <dbReference type="EMBL" id="MBD7986431.1"/>
    </source>
</evidence>
<dbReference type="SUPFAM" id="SSF111283">
    <property type="entry name" value="Putative modulator of DNA gyrase, PmbA/TldD"/>
    <property type="match status" value="1"/>
</dbReference>
<dbReference type="Gene3D" id="3.30.2290.10">
    <property type="entry name" value="PmbA/TldD superfamily"/>
    <property type="match status" value="1"/>
</dbReference>
<accession>A0ABR8UEI6</accession>
<dbReference type="EMBL" id="JACSQJ010000001">
    <property type="protein sequence ID" value="MBD7986431.1"/>
    <property type="molecule type" value="Genomic_DNA"/>
</dbReference>
<dbReference type="RefSeq" id="WP_191727731.1">
    <property type="nucleotide sequence ID" value="NZ_JACSQJ010000001.1"/>
</dbReference>
<comment type="caution">
    <text evidence="8">The sequence shown here is derived from an EMBL/GenBank/DDBJ whole genome shotgun (WGS) entry which is preliminary data.</text>
</comment>
<organism evidence="8 9">
    <name type="scientific">Luteimonas colneyensis</name>
    <dbReference type="NCBI Taxonomy" id="2762230"/>
    <lineage>
        <taxon>Bacteria</taxon>
        <taxon>Pseudomonadati</taxon>
        <taxon>Pseudomonadota</taxon>
        <taxon>Gammaproteobacteria</taxon>
        <taxon>Lysobacterales</taxon>
        <taxon>Lysobacteraceae</taxon>
        <taxon>Luteimonas</taxon>
    </lineage>
</organism>